<feature type="compositionally biased region" description="Basic and acidic residues" evidence="1">
    <location>
        <begin position="65"/>
        <end position="75"/>
    </location>
</feature>
<feature type="compositionally biased region" description="Low complexity" evidence="1">
    <location>
        <begin position="7"/>
        <end position="25"/>
    </location>
</feature>
<organism evidence="2 3">
    <name type="scientific">Champsocephalus esox</name>
    <name type="common">pike icefish</name>
    <dbReference type="NCBI Taxonomy" id="159716"/>
    <lineage>
        <taxon>Eukaryota</taxon>
        <taxon>Metazoa</taxon>
        <taxon>Chordata</taxon>
        <taxon>Craniata</taxon>
        <taxon>Vertebrata</taxon>
        <taxon>Euteleostomi</taxon>
        <taxon>Actinopterygii</taxon>
        <taxon>Neopterygii</taxon>
        <taxon>Teleostei</taxon>
        <taxon>Neoteleostei</taxon>
        <taxon>Acanthomorphata</taxon>
        <taxon>Eupercaria</taxon>
        <taxon>Perciformes</taxon>
        <taxon>Notothenioidei</taxon>
        <taxon>Channichthyidae</taxon>
        <taxon>Champsocephalus</taxon>
    </lineage>
</organism>
<evidence type="ECO:0000256" key="1">
    <source>
        <dbReference type="SAM" id="MobiDB-lite"/>
    </source>
</evidence>
<name>A0AAN8DY98_9TELE</name>
<dbReference type="AlphaFoldDB" id="A0AAN8DY98"/>
<sequence length="75" mass="7852">MSSHGQTAAEASTSAAAEASTSAEEGPSQVSLRSEKEPVPSTSSQPPTKRPRRRNSVLAFLKKQAAKDEARDAAL</sequence>
<keyword evidence="3" id="KW-1185">Reference proteome</keyword>
<evidence type="ECO:0000313" key="2">
    <source>
        <dbReference type="EMBL" id="KAK5931541.1"/>
    </source>
</evidence>
<dbReference type="Proteomes" id="UP001335648">
    <property type="component" value="Unassembled WGS sequence"/>
</dbReference>
<feature type="region of interest" description="Disordered" evidence="1">
    <location>
        <begin position="1"/>
        <end position="75"/>
    </location>
</feature>
<proteinExistence type="predicted"/>
<protein>
    <submittedName>
        <fullName evidence="2">Uncharacterized protein</fullName>
    </submittedName>
</protein>
<evidence type="ECO:0000313" key="3">
    <source>
        <dbReference type="Proteomes" id="UP001335648"/>
    </source>
</evidence>
<dbReference type="EMBL" id="JAULUE010000065">
    <property type="protein sequence ID" value="KAK5931541.1"/>
    <property type="molecule type" value="Genomic_DNA"/>
</dbReference>
<comment type="caution">
    <text evidence="2">The sequence shown here is derived from an EMBL/GenBank/DDBJ whole genome shotgun (WGS) entry which is preliminary data.</text>
</comment>
<gene>
    <name evidence="2" type="ORF">CesoFtcFv8_000165</name>
</gene>
<accession>A0AAN8DY98</accession>
<reference evidence="2 3" key="1">
    <citation type="journal article" date="2023" name="Mol. Biol. Evol.">
        <title>Genomics of Secondarily Temperate Adaptation in the Only Non-Antarctic Icefish.</title>
        <authorList>
            <person name="Rivera-Colon A.G."/>
            <person name="Rayamajhi N."/>
            <person name="Minhas B.F."/>
            <person name="Madrigal G."/>
            <person name="Bilyk K.T."/>
            <person name="Yoon V."/>
            <person name="Hune M."/>
            <person name="Gregory S."/>
            <person name="Cheng C.H.C."/>
            <person name="Catchen J.M."/>
        </authorList>
    </citation>
    <scope>NUCLEOTIDE SEQUENCE [LARGE SCALE GENOMIC DNA]</scope>
    <source>
        <strain evidence="2">JC2023a</strain>
    </source>
</reference>